<comment type="caution">
    <text evidence="6">The sequence shown here is derived from an EMBL/GenBank/DDBJ whole genome shotgun (WGS) entry which is preliminary data.</text>
</comment>
<keyword evidence="7" id="KW-1185">Reference proteome</keyword>
<dbReference type="InterPro" id="IPR001444">
    <property type="entry name" value="Flag_bb_rod_N"/>
</dbReference>
<dbReference type="InterPro" id="IPR053967">
    <property type="entry name" value="LlgE_F_G-like_D1"/>
</dbReference>
<evidence type="ECO:0000256" key="2">
    <source>
        <dbReference type="RuleBase" id="RU362116"/>
    </source>
</evidence>
<dbReference type="NCBIfam" id="TIGR03506">
    <property type="entry name" value="FlgEFG_subfam"/>
    <property type="match status" value="1"/>
</dbReference>
<keyword evidence="6" id="KW-0966">Cell projection</keyword>
<evidence type="ECO:0000259" key="5">
    <source>
        <dbReference type="Pfam" id="PF22692"/>
    </source>
</evidence>
<keyword evidence="6" id="KW-0282">Flagellum</keyword>
<protein>
    <submittedName>
        <fullName evidence="6">Flagellar basal body rod protein FlgG</fullName>
    </submittedName>
</protein>
<dbReference type="SUPFAM" id="SSF117143">
    <property type="entry name" value="Flagellar hook protein flgE"/>
    <property type="match status" value="1"/>
</dbReference>
<dbReference type="InterPro" id="IPR037925">
    <property type="entry name" value="FlgE/F/G-like"/>
</dbReference>
<dbReference type="RefSeq" id="WP_046522925.1">
    <property type="nucleotide sequence ID" value="NZ_LAYY01000005.1"/>
</dbReference>
<evidence type="ECO:0000256" key="1">
    <source>
        <dbReference type="ARBA" id="ARBA00009677"/>
    </source>
</evidence>
<dbReference type="GO" id="GO:0071978">
    <property type="term" value="P:bacterial-type flagellum-dependent swarming motility"/>
    <property type="evidence" value="ECO:0007669"/>
    <property type="project" value="TreeGrafter"/>
</dbReference>
<dbReference type="GO" id="GO:0009425">
    <property type="term" value="C:bacterial-type flagellum basal body"/>
    <property type="evidence" value="ECO:0007669"/>
    <property type="project" value="UniProtKB-SubCell"/>
</dbReference>
<dbReference type="Proteomes" id="UP000034166">
    <property type="component" value="Unassembled WGS sequence"/>
</dbReference>
<gene>
    <name evidence="6" type="ORF">WQ57_06505</name>
</gene>
<dbReference type="OrthoDB" id="9800375at2"/>
<keyword evidence="6" id="KW-0969">Cilium</keyword>
<feature type="domain" description="Flagellar basal-body/hook protein C-terminal" evidence="4">
    <location>
        <begin position="233"/>
        <end position="277"/>
    </location>
</feature>
<evidence type="ECO:0000313" key="6">
    <source>
        <dbReference type="EMBL" id="KKK38991.1"/>
    </source>
</evidence>
<dbReference type="InterPro" id="IPR010930">
    <property type="entry name" value="Flg_bb/hook_C_dom"/>
</dbReference>
<evidence type="ECO:0000313" key="7">
    <source>
        <dbReference type="Proteomes" id="UP000034166"/>
    </source>
</evidence>
<dbReference type="PANTHER" id="PTHR30435">
    <property type="entry name" value="FLAGELLAR PROTEIN"/>
    <property type="match status" value="1"/>
</dbReference>
<evidence type="ECO:0000259" key="4">
    <source>
        <dbReference type="Pfam" id="PF06429"/>
    </source>
</evidence>
<dbReference type="PATRIC" id="fig|1408103.3.peg.1466"/>
<comment type="similarity">
    <text evidence="1 2">Belongs to the flagella basal body rod proteins family.</text>
</comment>
<dbReference type="PANTHER" id="PTHR30435:SF19">
    <property type="entry name" value="FLAGELLAR BASAL-BODY ROD PROTEIN FLGG"/>
    <property type="match status" value="1"/>
</dbReference>
<feature type="domain" description="Flagellar hook protein FlgE/F/G-like D1" evidence="5">
    <location>
        <begin position="120"/>
        <end position="178"/>
    </location>
</feature>
<dbReference type="Pfam" id="PF06429">
    <property type="entry name" value="Flg_bbr_C"/>
    <property type="match status" value="1"/>
</dbReference>
<proteinExistence type="inferred from homology"/>
<dbReference type="InterPro" id="IPR020013">
    <property type="entry name" value="Flagellar_FlgE/F/G"/>
</dbReference>
<name>A0A0M2SZ54_9BACI</name>
<organism evidence="6 7">
    <name type="scientific">Mesobacillus campisalis</name>
    <dbReference type="NCBI Taxonomy" id="1408103"/>
    <lineage>
        <taxon>Bacteria</taxon>
        <taxon>Bacillati</taxon>
        <taxon>Bacillota</taxon>
        <taxon>Bacilli</taxon>
        <taxon>Bacillales</taxon>
        <taxon>Bacillaceae</taxon>
        <taxon>Mesobacillus</taxon>
    </lineage>
</organism>
<dbReference type="Pfam" id="PF22692">
    <property type="entry name" value="LlgE_F_G_D1"/>
    <property type="match status" value="1"/>
</dbReference>
<evidence type="ECO:0000259" key="3">
    <source>
        <dbReference type="Pfam" id="PF00460"/>
    </source>
</evidence>
<keyword evidence="2" id="KW-0975">Bacterial flagellum</keyword>
<dbReference type="AlphaFoldDB" id="A0A0M2SZ54"/>
<feature type="domain" description="Flagellar basal body rod protein N-terminal" evidence="3">
    <location>
        <begin position="5"/>
        <end position="35"/>
    </location>
</feature>
<dbReference type="Pfam" id="PF00460">
    <property type="entry name" value="Flg_bb_rod"/>
    <property type="match status" value="1"/>
</dbReference>
<reference evidence="6 7" key="1">
    <citation type="submission" date="2015-04" db="EMBL/GenBank/DDBJ databases">
        <title>Taxonomic description and genome sequence of Bacillus campisalis sp. nov., a novel member of the genus Bacillus isolated from solar saltern.</title>
        <authorList>
            <person name="Mathan Kumar R."/>
            <person name="Kaur G."/>
            <person name="Kumar A."/>
            <person name="Singh N.K."/>
            <person name="Kaur N."/>
            <person name="Kumar N."/>
            <person name="Mayilraj S."/>
        </authorList>
    </citation>
    <scope>NUCLEOTIDE SEQUENCE [LARGE SCALE GENOMIC DNA]</scope>
    <source>
        <strain evidence="6 7">SA2-6</strain>
    </source>
</reference>
<dbReference type="EMBL" id="LAYY01000005">
    <property type="protein sequence ID" value="KKK38991.1"/>
    <property type="molecule type" value="Genomic_DNA"/>
</dbReference>
<sequence length="282" mass="30735">MFRGLYTATSGMMAHNRKQQILTNNLENASTPGFKQDQTALRAFPAQLLRAANGGSSGNGAAALPGHPYIGTLHTGVYVQEGTPSFIPGPLKQTGNTTDLALLDESLPVNPETQEKGTLLFAVALDDNQIRYTRNGQFAMSEDGLLTTSEGHPVLDQNLQPIQVQSNEFTVSADGELSSDGQGNGRLWIGYTEQPEQMVKEGHGLLRWAGNPEDGPQAAEDVEFLNNAGNWVKQGFIEQSNVDITQTMTEMITTYRGFESNQKVIQAYDRSMEKTVNEIGRV</sequence>
<comment type="subcellular location">
    <subcellularLocation>
        <location evidence="2">Bacterial flagellum basal body</location>
    </subcellularLocation>
</comment>
<accession>A0A0M2SZ54</accession>